<evidence type="ECO:0000256" key="4">
    <source>
        <dbReference type="ARBA" id="ARBA00022692"/>
    </source>
</evidence>
<evidence type="ECO:0000256" key="5">
    <source>
        <dbReference type="ARBA" id="ARBA00022989"/>
    </source>
</evidence>
<dbReference type="PRINTS" id="PR00173">
    <property type="entry name" value="EDTRNSPORT"/>
</dbReference>
<dbReference type="Gene3D" id="1.10.3860.10">
    <property type="entry name" value="Sodium:dicarboxylate symporter"/>
    <property type="match status" value="1"/>
</dbReference>
<keyword evidence="2" id="KW-0813">Transport</keyword>
<feature type="transmembrane region" description="Helical" evidence="7">
    <location>
        <begin position="198"/>
        <end position="222"/>
    </location>
</feature>
<reference evidence="8" key="1">
    <citation type="submission" date="2022-08" db="EMBL/GenBank/DDBJ databases">
        <authorList>
            <person name="Tian L."/>
        </authorList>
    </citation>
    <scope>NUCLEOTIDE SEQUENCE</scope>
    <source>
        <strain evidence="8">CM253</strain>
    </source>
</reference>
<keyword evidence="5 7" id="KW-1133">Transmembrane helix</keyword>
<feature type="transmembrane region" description="Helical" evidence="7">
    <location>
        <begin position="363"/>
        <end position="384"/>
    </location>
</feature>
<feature type="transmembrane region" description="Helical" evidence="7">
    <location>
        <begin position="159"/>
        <end position="178"/>
    </location>
</feature>
<dbReference type="Proteomes" id="UP001057738">
    <property type="component" value="Chromosome"/>
</dbReference>
<dbReference type="RefSeq" id="WP_183067025.1">
    <property type="nucleotide sequence ID" value="NZ_CP102514.1"/>
</dbReference>
<name>A0ABY5PYG5_9ACTN</name>
<evidence type="ECO:0000256" key="7">
    <source>
        <dbReference type="SAM" id="Phobius"/>
    </source>
</evidence>
<feature type="transmembrane region" description="Helical" evidence="7">
    <location>
        <begin position="340"/>
        <end position="357"/>
    </location>
</feature>
<dbReference type="PANTHER" id="PTHR42865">
    <property type="entry name" value="PROTON/GLUTAMATE-ASPARTATE SYMPORTER"/>
    <property type="match status" value="1"/>
</dbReference>
<sequence>MSVSATPQAPAPAKASFKFPFWAQIVAGLALGVLFGWIARSQDVSWLATTLEKTGDIFVQLLKLAIAPLVFFAILVSITNLRKVNNAARLASRTLLWFMITSLIAVGIGIGIGLLTDPGAGTGLTAADGKDPKKTGSWIDFLTGIVPTDIVTPFTELKVLQIVFLAVVAGIAALQLGAKAKPVLDLAESALELLQKALWWVIRLAPIGTIGLIGTAIATYGWELIGKYATFTADIYIGCALVLFGVYPLLLATVAKVNPIQFFKGAWPAIQLAFVSRSSVGTMPVTQKVTERLGVPKEYASFAVPFGATTKMDGCAAIYPALAAIFIAQIFDVQLGIKEYLLIVFVSVIGSAATAGLTGATVMLTLTLSTLGLPLAGVGLLMAIDPILDMIRTATNVAGQALVPVIVSAREGILDKDAYANASASLLDEPAPAPAAVDTVPQPAAAAV</sequence>
<feature type="transmembrane region" description="Helical" evidence="7">
    <location>
        <begin position="234"/>
        <end position="255"/>
    </location>
</feature>
<evidence type="ECO:0000313" key="8">
    <source>
        <dbReference type="EMBL" id="UUY49206.1"/>
    </source>
</evidence>
<feature type="transmembrane region" description="Helical" evidence="7">
    <location>
        <begin position="21"/>
        <end position="39"/>
    </location>
</feature>
<keyword evidence="9" id="KW-1185">Reference proteome</keyword>
<keyword evidence="6 7" id="KW-0472">Membrane</keyword>
<evidence type="ECO:0000256" key="2">
    <source>
        <dbReference type="ARBA" id="ARBA00022448"/>
    </source>
</evidence>
<proteinExistence type="predicted"/>
<feature type="transmembrane region" description="Helical" evidence="7">
    <location>
        <begin position="59"/>
        <end position="82"/>
    </location>
</feature>
<dbReference type="SUPFAM" id="SSF118215">
    <property type="entry name" value="Proton glutamate symport protein"/>
    <property type="match status" value="1"/>
</dbReference>
<evidence type="ECO:0000256" key="6">
    <source>
        <dbReference type="ARBA" id="ARBA00023136"/>
    </source>
</evidence>
<comment type="subcellular location">
    <subcellularLocation>
        <location evidence="1">Cell membrane</location>
        <topology evidence="1">Multi-pass membrane protein</topology>
    </subcellularLocation>
</comment>
<dbReference type="InterPro" id="IPR001991">
    <property type="entry name" value="Na-dicarboxylate_symporter"/>
</dbReference>
<dbReference type="GeneID" id="95575690"/>
<keyword evidence="4 7" id="KW-0812">Transmembrane</keyword>
<organism evidence="8 9">
    <name type="scientific">Streptomyces yangpuensis</name>
    <dbReference type="NCBI Taxonomy" id="1648182"/>
    <lineage>
        <taxon>Bacteria</taxon>
        <taxon>Bacillati</taxon>
        <taxon>Actinomycetota</taxon>
        <taxon>Actinomycetes</taxon>
        <taxon>Kitasatosporales</taxon>
        <taxon>Streptomycetaceae</taxon>
        <taxon>Streptomyces</taxon>
    </lineage>
</organism>
<evidence type="ECO:0000256" key="1">
    <source>
        <dbReference type="ARBA" id="ARBA00004651"/>
    </source>
</evidence>
<keyword evidence="3" id="KW-1003">Cell membrane</keyword>
<dbReference type="PANTHER" id="PTHR42865:SF7">
    <property type="entry name" value="PROTON_GLUTAMATE-ASPARTATE SYMPORTER"/>
    <property type="match status" value="1"/>
</dbReference>
<gene>
    <name evidence="8" type="ORF">NRK68_19550</name>
</gene>
<evidence type="ECO:0000256" key="3">
    <source>
        <dbReference type="ARBA" id="ARBA00022475"/>
    </source>
</evidence>
<evidence type="ECO:0000313" key="9">
    <source>
        <dbReference type="Proteomes" id="UP001057738"/>
    </source>
</evidence>
<protein>
    <submittedName>
        <fullName evidence="8">Dicarboxylate/amino acid:cation symporter</fullName>
    </submittedName>
</protein>
<dbReference type="InterPro" id="IPR036458">
    <property type="entry name" value="Na:dicarbo_symporter_sf"/>
</dbReference>
<feature type="transmembrane region" description="Helical" evidence="7">
    <location>
        <begin position="94"/>
        <end position="115"/>
    </location>
</feature>
<dbReference type="Pfam" id="PF00375">
    <property type="entry name" value="SDF"/>
    <property type="match status" value="1"/>
</dbReference>
<dbReference type="EMBL" id="CP102514">
    <property type="protein sequence ID" value="UUY49206.1"/>
    <property type="molecule type" value="Genomic_DNA"/>
</dbReference>
<accession>A0ABY5PYG5</accession>